<evidence type="ECO:0000313" key="1">
    <source>
        <dbReference type="EMBL" id="MQN10887.1"/>
    </source>
</evidence>
<protein>
    <submittedName>
        <fullName evidence="1">Uncharacterized protein</fullName>
    </submittedName>
</protein>
<dbReference type="Proteomes" id="UP000406735">
    <property type="component" value="Unassembled WGS sequence"/>
</dbReference>
<sequence length="144" mass="17097">MKNLRNFMAELEEEARFKQAIAKTCGVSPTRILKETSGKDTIDKRIDNMTLIPEYIFAMDRAIKTILMEKDDDDAFEGKTWIHEENVHHKTRFQFYCDEVSIWERNKGSVYWSEHNRAWSSWREILSYKKITNKLGKLLEDTDS</sequence>
<evidence type="ECO:0000313" key="2">
    <source>
        <dbReference type="Proteomes" id="UP000406735"/>
    </source>
</evidence>
<accession>A0A6A7VUU9</accession>
<organism evidence="1 2">
    <name type="scientific">Segatella copri</name>
    <dbReference type="NCBI Taxonomy" id="165179"/>
    <lineage>
        <taxon>Bacteria</taxon>
        <taxon>Pseudomonadati</taxon>
        <taxon>Bacteroidota</taxon>
        <taxon>Bacteroidia</taxon>
        <taxon>Bacteroidales</taxon>
        <taxon>Prevotellaceae</taxon>
        <taxon>Segatella</taxon>
    </lineage>
</organism>
<dbReference type="AlphaFoldDB" id="A0A6A7VUU9"/>
<comment type="caution">
    <text evidence="1">The sequence shown here is derived from an EMBL/GenBank/DDBJ whole genome shotgun (WGS) entry which is preliminary data.</text>
</comment>
<reference evidence="1 2" key="1">
    <citation type="submission" date="2019-09" db="EMBL/GenBank/DDBJ databases">
        <title>Distinct polysaccharide growth profiles of human intestinal Prevotella copri isolates.</title>
        <authorList>
            <person name="Fehlner-Peach H."/>
            <person name="Magnabosco C."/>
            <person name="Raghavan V."/>
            <person name="Scher J.U."/>
            <person name="Tett A."/>
            <person name="Cox L.M."/>
            <person name="Gottsegen C."/>
            <person name="Watters A."/>
            <person name="Wiltshire- Gordon J.D."/>
            <person name="Segata N."/>
            <person name="Bonneau R."/>
            <person name="Littman D.R."/>
        </authorList>
    </citation>
    <scope>NUCLEOTIDE SEQUENCE [LARGE SCALE GENOMIC DNA]</scope>
    <source>
        <strain evidence="2">iK21513</strain>
    </source>
</reference>
<gene>
    <name evidence="1" type="ORF">F7D97_13410</name>
</gene>
<name>A0A6A7VUU9_9BACT</name>
<dbReference type="RefSeq" id="WP_153079492.1">
    <property type="nucleotide sequence ID" value="NZ_JAPDUK010000001.1"/>
</dbReference>
<proteinExistence type="predicted"/>
<dbReference type="EMBL" id="VZCY01000109">
    <property type="protein sequence ID" value="MQN10887.1"/>
    <property type="molecule type" value="Genomic_DNA"/>
</dbReference>